<evidence type="ECO:0000313" key="2">
    <source>
        <dbReference type="Proteomes" id="UP001151234"/>
    </source>
</evidence>
<dbReference type="Proteomes" id="UP001151234">
    <property type="component" value="Unassembled WGS sequence"/>
</dbReference>
<dbReference type="EMBL" id="JAPJZI010000001">
    <property type="protein sequence ID" value="MDA5398778.1"/>
    <property type="molecule type" value="Genomic_DNA"/>
</dbReference>
<gene>
    <name evidence="1" type="ORF">OQ273_09380</name>
</gene>
<sequence>MFPVVLKFQRMIFSRPLLVTLSLAITAGVSSASDWMRYENSRFGTIADVPLYGFSPLPPPSNGDGQRWLSMDGKSEIGVYGSYVSSIGTWDEYKAFRLNALESDGADVTYSAKGPDWFIYSGVADHEIFYIKVLISTDCGIEIANNLYATYPEDQKAAFDPIIARMSKSLAPGHCSD</sequence>
<evidence type="ECO:0000313" key="1">
    <source>
        <dbReference type="EMBL" id="MDA5398778.1"/>
    </source>
</evidence>
<reference evidence="1" key="1">
    <citation type="submission" date="2022-11" db="EMBL/GenBank/DDBJ databases">
        <title>Draft genome sequence of Hoeflea poritis E7-10 and Hoeflea prorocentri PM5-8, separated from scleractinian coral Porites lutea and marine dinoflagellate.</title>
        <authorList>
            <person name="Zhang G."/>
            <person name="Wei Q."/>
            <person name="Cai L."/>
        </authorList>
    </citation>
    <scope>NUCLEOTIDE SEQUENCE</scope>
    <source>
        <strain evidence="1">PM5-8</strain>
    </source>
</reference>
<keyword evidence="2" id="KW-1185">Reference proteome</keyword>
<comment type="caution">
    <text evidence="1">The sequence shown here is derived from an EMBL/GenBank/DDBJ whole genome shotgun (WGS) entry which is preliminary data.</text>
</comment>
<dbReference type="RefSeq" id="WP_267990182.1">
    <property type="nucleotide sequence ID" value="NZ_JAPJZI010000001.1"/>
</dbReference>
<protein>
    <submittedName>
        <fullName evidence="1">Uncharacterized protein</fullName>
    </submittedName>
</protein>
<name>A0A9X3UHK2_9HYPH</name>
<dbReference type="AlphaFoldDB" id="A0A9X3UHK2"/>
<accession>A0A9X3UHK2</accession>
<proteinExistence type="predicted"/>
<organism evidence="1 2">
    <name type="scientific">Hoeflea prorocentri</name>
    <dbReference type="NCBI Taxonomy" id="1922333"/>
    <lineage>
        <taxon>Bacteria</taxon>
        <taxon>Pseudomonadati</taxon>
        <taxon>Pseudomonadota</taxon>
        <taxon>Alphaproteobacteria</taxon>
        <taxon>Hyphomicrobiales</taxon>
        <taxon>Rhizobiaceae</taxon>
        <taxon>Hoeflea</taxon>
    </lineage>
</organism>